<dbReference type="PANTHER" id="PTHR47360">
    <property type="entry name" value="MUREIN DD-ENDOPEPTIDASE MEPS/MUREIN LD-CARBOXYPEPTIDASE"/>
    <property type="match status" value="1"/>
</dbReference>
<dbReference type="Pfam" id="PF13715">
    <property type="entry name" value="CarbopepD_reg_2"/>
    <property type="match status" value="1"/>
</dbReference>
<evidence type="ECO:0000256" key="2">
    <source>
        <dbReference type="ARBA" id="ARBA00022670"/>
    </source>
</evidence>
<keyword evidence="4" id="KW-0378">Hydrolase</keyword>
<accession>A0ABS1WHQ2</accession>
<dbReference type="SUPFAM" id="SSF54001">
    <property type="entry name" value="Cysteine proteinases"/>
    <property type="match status" value="1"/>
</dbReference>
<feature type="domain" description="NlpC/P60" evidence="8">
    <location>
        <begin position="205"/>
        <end position="339"/>
    </location>
</feature>
<name>A0ABS1WHQ2_9FLAO</name>
<dbReference type="Gene3D" id="2.60.40.1120">
    <property type="entry name" value="Carboxypeptidase-like, regulatory domain"/>
    <property type="match status" value="1"/>
</dbReference>
<evidence type="ECO:0000313" key="9">
    <source>
        <dbReference type="EMBL" id="MBL7558636.1"/>
    </source>
</evidence>
<evidence type="ECO:0000256" key="1">
    <source>
        <dbReference type="ARBA" id="ARBA00007074"/>
    </source>
</evidence>
<feature type="signal peptide" evidence="7">
    <location>
        <begin position="1"/>
        <end position="19"/>
    </location>
</feature>
<dbReference type="InterPro" id="IPR008969">
    <property type="entry name" value="CarboxyPept-like_regulatory"/>
</dbReference>
<dbReference type="InterPro" id="IPR052062">
    <property type="entry name" value="Murein_DD/LD_carboxypeptidase"/>
</dbReference>
<dbReference type="InterPro" id="IPR038765">
    <property type="entry name" value="Papain-like_cys_pep_sf"/>
</dbReference>
<dbReference type="PANTHER" id="PTHR47360:SF1">
    <property type="entry name" value="ENDOPEPTIDASE NLPC-RELATED"/>
    <property type="match status" value="1"/>
</dbReference>
<evidence type="ECO:0000259" key="8">
    <source>
        <dbReference type="PROSITE" id="PS51935"/>
    </source>
</evidence>
<dbReference type="Pfam" id="PF00877">
    <property type="entry name" value="NLPC_P60"/>
    <property type="match status" value="1"/>
</dbReference>
<reference evidence="9 10" key="1">
    <citation type="submission" date="2020-12" db="EMBL/GenBank/DDBJ databases">
        <title>Olleya sediminilitoris sp. nov., isolated from a tidal flat.</title>
        <authorList>
            <person name="Park S."/>
            <person name="Yoon J.-H."/>
        </authorList>
    </citation>
    <scope>NUCLEOTIDE SEQUENCE [LARGE SCALE GENOMIC DNA]</scope>
    <source>
        <strain evidence="9 10">YSTF-M6</strain>
    </source>
</reference>
<keyword evidence="3 7" id="KW-0732">Signal</keyword>
<evidence type="ECO:0000256" key="7">
    <source>
        <dbReference type="SAM" id="SignalP"/>
    </source>
</evidence>
<dbReference type="EMBL" id="JAEMEF010000002">
    <property type="protein sequence ID" value="MBL7558636.1"/>
    <property type="molecule type" value="Genomic_DNA"/>
</dbReference>
<evidence type="ECO:0000256" key="3">
    <source>
        <dbReference type="ARBA" id="ARBA00022729"/>
    </source>
</evidence>
<gene>
    <name evidence="9" type="ORF">JAO71_02380</name>
</gene>
<keyword evidence="2" id="KW-0645">Protease</keyword>
<feature type="coiled-coil region" evidence="6">
    <location>
        <begin position="111"/>
        <end position="157"/>
    </location>
</feature>
<organism evidence="9 10">
    <name type="scientific">Olleya sediminilitoris</name>
    <dbReference type="NCBI Taxonomy" id="2795739"/>
    <lineage>
        <taxon>Bacteria</taxon>
        <taxon>Pseudomonadati</taxon>
        <taxon>Bacteroidota</taxon>
        <taxon>Flavobacteriia</taxon>
        <taxon>Flavobacteriales</taxon>
        <taxon>Flavobacteriaceae</taxon>
    </lineage>
</organism>
<proteinExistence type="inferred from homology"/>
<evidence type="ECO:0000256" key="6">
    <source>
        <dbReference type="SAM" id="Coils"/>
    </source>
</evidence>
<dbReference type="InterPro" id="IPR000064">
    <property type="entry name" value="NLP_P60_dom"/>
</dbReference>
<evidence type="ECO:0000256" key="5">
    <source>
        <dbReference type="ARBA" id="ARBA00022807"/>
    </source>
</evidence>
<keyword evidence="5" id="KW-0788">Thiol protease</keyword>
<keyword evidence="10" id="KW-1185">Reference proteome</keyword>
<keyword evidence="6" id="KW-0175">Coiled coil</keyword>
<evidence type="ECO:0000313" key="10">
    <source>
        <dbReference type="Proteomes" id="UP000605013"/>
    </source>
</evidence>
<dbReference type="RefSeq" id="WP_054851289.1">
    <property type="nucleotide sequence ID" value="NZ_JAEMEF010000002.1"/>
</dbReference>
<sequence>MKKLLLTPFLILLCLVSNAQEIFFEGVVFDEQLSTPIEGAIVTIKDTEYTEATDAEGKFIFTNRLPEGQYAIIIEKKEFEHEIFLIDVKGTKKIEAKEVKLEPTKKELYNRKVAAREAKKLEKIAEKEEAERIASIEKELRKKDKAYSKELKKLEKLHRKGKTGKDEPVVDYKEPEPEPAIGTDTFEITEVQKKYAEILNVDPLDLTNVELYNLIEEWDNVTYKYAGVTKKGIDCSSFTQLIASKIYDVRIERTAREQYESDFIDEFKQKEALFEGDLIFFTGVGKDNDALNHVGLYLYNGMFVHSTSNLDANGKNGVQISNLNDKYWKTKFVAAGRLLPEN</sequence>
<dbReference type="Gene3D" id="3.90.1720.10">
    <property type="entry name" value="endopeptidase domain like (from Nostoc punctiforme)"/>
    <property type="match status" value="1"/>
</dbReference>
<comment type="similarity">
    <text evidence="1">Belongs to the peptidase C40 family.</text>
</comment>
<dbReference type="Proteomes" id="UP000605013">
    <property type="component" value="Unassembled WGS sequence"/>
</dbReference>
<dbReference type="SUPFAM" id="SSF49464">
    <property type="entry name" value="Carboxypeptidase regulatory domain-like"/>
    <property type="match status" value="1"/>
</dbReference>
<protein>
    <submittedName>
        <fullName evidence="9">C40 family peptidase</fullName>
    </submittedName>
</protein>
<evidence type="ECO:0000256" key="4">
    <source>
        <dbReference type="ARBA" id="ARBA00022801"/>
    </source>
</evidence>
<feature type="chain" id="PRO_5045993057" evidence="7">
    <location>
        <begin position="20"/>
        <end position="342"/>
    </location>
</feature>
<comment type="caution">
    <text evidence="9">The sequence shown here is derived from an EMBL/GenBank/DDBJ whole genome shotgun (WGS) entry which is preliminary data.</text>
</comment>
<dbReference type="PROSITE" id="PS51935">
    <property type="entry name" value="NLPC_P60"/>
    <property type="match status" value="1"/>
</dbReference>